<evidence type="ECO:0000256" key="12">
    <source>
        <dbReference type="PIRSR" id="PIRSR000445-4"/>
    </source>
</evidence>
<dbReference type="PANTHER" id="PTHR43013:SF1">
    <property type="entry name" value="GLUTAMYL-TRNA REDUCTASE"/>
    <property type="match status" value="1"/>
</dbReference>
<evidence type="ECO:0000256" key="7">
    <source>
        <dbReference type="ARBA" id="ARBA00047464"/>
    </source>
</evidence>
<dbReference type="EC" id="1.2.1.70" evidence="3 8"/>
<sequence>MKLAVVGISHKELAIDARGCFHFTDSQKLEFAGLLLEKGIEQCVILSTCNRSEVYFMYQNNEVQSVKDLYIDYLADSPAIFTYQGKEAIFHLLSVACGLESMLVREDQILGQVKQAYDFTRNMQIGGKEINLIFAEVIHFVKQIKTEFSQPSLSLSHVAIDHLKKNMTLNQKKIMIVGAGEVALSCLPYLYPQNEIYLANRTSSRVEDIKQKYPDIQYVTFDERLKYLNEIDVLISATSSPHYIFYAKDFINTHLIAIDLAIPRDIEKNKYVECIDFESLQQEIDVNNQLRQQDEICIHQRIKEEVEVIETKLSSIQNDYMIQSLQAKSLEMAERTYQILINKLDLSQREQYILQKTLKASFLQMIREPIHYIKTKEIENVDIIHQLFDIKEEQK</sequence>
<dbReference type="InterPro" id="IPR015896">
    <property type="entry name" value="4pyrrol_synth_GluRdtase_dimer"/>
</dbReference>
<evidence type="ECO:0000256" key="11">
    <source>
        <dbReference type="PIRSR" id="PIRSR000445-3"/>
    </source>
</evidence>
<keyword evidence="14" id="KW-0175">Coiled coil</keyword>
<evidence type="ECO:0000313" key="19">
    <source>
        <dbReference type="Proteomes" id="UP000295515"/>
    </source>
</evidence>
<feature type="binding site" evidence="8 10">
    <location>
        <position position="112"/>
    </location>
    <ligand>
        <name>substrate</name>
    </ligand>
</feature>
<dbReference type="AlphaFoldDB" id="A0A4R3YFK2"/>
<dbReference type="GeneID" id="98916908"/>
<evidence type="ECO:0000259" key="15">
    <source>
        <dbReference type="Pfam" id="PF00745"/>
    </source>
</evidence>
<evidence type="ECO:0000256" key="1">
    <source>
        <dbReference type="ARBA" id="ARBA00005059"/>
    </source>
</evidence>
<keyword evidence="19" id="KW-1185">Reference proteome</keyword>
<dbReference type="UniPathway" id="UPA00251">
    <property type="reaction ID" value="UER00316"/>
</dbReference>
<dbReference type="SUPFAM" id="SSF51735">
    <property type="entry name" value="NAD(P)-binding Rossmann-fold domains"/>
    <property type="match status" value="1"/>
</dbReference>
<dbReference type="NCBIfam" id="TIGR01035">
    <property type="entry name" value="hemA"/>
    <property type="match status" value="1"/>
</dbReference>
<evidence type="ECO:0000259" key="17">
    <source>
        <dbReference type="Pfam" id="PF05201"/>
    </source>
</evidence>
<evidence type="ECO:0000256" key="13">
    <source>
        <dbReference type="RuleBase" id="RU000584"/>
    </source>
</evidence>
<dbReference type="EMBL" id="SMCQ01000041">
    <property type="protein sequence ID" value="TCV90916.1"/>
    <property type="molecule type" value="Genomic_DNA"/>
</dbReference>
<name>A0A4R3YFK2_9FIRM</name>
<evidence type="ECO:0000256" key="5">
    <source>
        <dbReference type="ARBA" id="ARBA00023002"/>
    </source>
</evidence>
<dbReference type="PIRSF" id="PIRSF000445">
    <property type="entry name" value="4pyrrol_synth_GluRdtase"/>
    <property type="match status" value="1"/>
</dbReference>
<evidence type="ECO:0000259" key="16">
    <source>
        <dbReference type="Pfam" id="PF01488"/>
    </source>
</evidence>
<comment type="caution">
    <text evidence="18">The sequence shown here is derived from an EMBL/GenBank/DDBJ whole genome shotgun (WGS) entry which is preliminary data.</text>
</comment>
<comment type="catalytic activity">
    <reaction evidence="7 8 13">
        <text>(S)-4-amino-5-oxopentanoate + tRNA(Glu) + NADP(+) = L-glutamyl-tRNA(Glu) + NADPH + H(+)</text>
        <dbReference type="Rhea" id="RHEA:12344"/>
        <dbReference type="Rhea" id="RHEA-COMP:9663"/>
        <dbReference type="Rhea" id="RHEA-COMP:9680"/>
        <dbReference type="ChEBI" id="CHEBI:15378"/>
        <dbReference type="ChEBI" id="CHEBI:57501"/>
        <dbReference type="ChEBI" id="CHEBI:57783"/>
        <dbReference type="ChEBI" id="CHEBI:58349"/>
        <dbReference type="ChEBI" id="CHEBI:78442"/>
        <dbReference type="ChEBI" id="CHEBI:78520"/>
        <dbReference type="EC" id="1.2.1.70"/>
    </reaction>
</comment>
<dbReference type="Pfam" id="PF01488">
    <property type="entry name" value="Shikimate_DH"/>
    <property type="match status" value="1"/>
</dbReference>
<comment type="miscellaneous">
    <text evidence="8">During catalysis, the active site Cys acts as a nucleophile attacking the alpha-carbonyl group of tRNA-bound glutamate with the formation of a thioester intermediate between enzyme and glutamate, and the concomitant release of tRNA(Glu). The thioester intermediate is finally reduced by direct hydride transfer from NADPH, to form the product GSA.</text>
</comment>
<evidence type="ECO:0000256" key="10">
    <source>
        <dbReference type="PIRSR" id="PIRSR000445-2"/>
    </source>
</evidence>
<evidence type="ECO:0000256" key="8">
    <source>
        <dbReference type="HAMAP-Rule" id="MF_00087"/>
    </source>
</evidence>
<evidence type="ECO:0000256" key="14">
    <source>
        <dbReference type="SAM" id="Coils"/>
    </source>
</evidence>
<feature type="domain" description="Quinate/shikimate 5-dehydrogenase/glutamyl-tRNA reductase" evidence="16">
    <location>
        <begin position="166"/>
        <end position="269"/>
    </location>
</feature>
<dbReference type="RefSeq" id="WP_066443779.1">
    <property type="nucleotide sequence ID" value="NZ_JADMQS010000010.1"/>
</dbReference>
<dbReference type="GO" id="GO:0008883">
    <property type="term" value="F:glutamyl-tRNA reductase activity"/>
    <property type="evidence" value="ECO:0007669"/>
    <property type="project" value="UniProtKB-UniRule"/>
</dbReference>
<dbReference type="InterPro" id="IPR006151">
    <property type="entry name" value="Shikm_DH/Glu-tRNA_Rdtase"/>
</dbReference>
<keyword evidence="5 8" id="KW-0560">Oxidoreductase</keyword>
<dbReference type="SUPFAM" id="SSF69742">
    <property type="entry name" value="Glutamyl tRNA-reductase catalytic, N-terminal domain"/>
    <property type="match status" value="1"/>
</dbReference>
<dbReference type="InterPro" id="IPR036291">
    <property type="entry name" value="NAD(P)-bd_dom_sf"/>
</dbReference>
<keyword evidence="4 8" id="KW-0521">NADP</keyword>
<dbReference type="GO" id="GO:0019353">
    <property type="term" value="P:protoporphyrinogen IX biosynthetic process from glutamate"/>
    <property type="evidence" value="ECO:0007669"/>
    <property type="project" value="TreeGrafter"/>
</dbReference>
<dbReference type="HAMAP" id="MF_00087">
    <property type="entry name" value="Glu_tRNA_reductase"/>
    <property type="match status" value="1"/>
</dbReference>
<feature type="domain" description="Glutamyl-tRNA reductase N-terminal" evidence="17">
    <location>
        <begin position="6"/>
        <end position="147"/>
    </location>
</feature>
<comment type="domain">
    <text evidence="8">Possesses an unusual extended V-shaped dimeric structure with each monomer consisting of three distinct domains arranged along a curved 'spinal' alpha-helix. The N-terminal catalytic domain specifically recognizes the glutamate moiety of the substrate. The second domain is the NADPH-binding domain, and the third C-terminal domain is responsible for dimerization.</text>
</comment>
<proteinExistence type="inferred from homology"/>
<comment type="function">
    <text evidence="8">Catalyzes the NADPH-dependent reduction of glutamyl-tRNA(Glu) to glutamate 1-semialdehyde (GSA).</text>
</comment>
<dbReference type="InterPro" id="IPR000343">
    <property type="entry name" value="4pyrrol_synth_GluRdtase"/>
</dbReference>
<evidence type="ECO:0000256" key="6">
    <source>
        <dbReference type="ARBA" id="ARBA00023244"/>
    </source>
</evidence>
<feature type="site" description="Important for activity" evidence="8 12">
    <location>
        <position position="91"/>
    </location>
</feature>
<organism evidence="18 19">
    <name type="scientific">Longibaculum muris</name>
    <dbReference type="NCBI Taxonomy" id="1796628"/>
    <lineage>
        <taxon>Bacteria</taxon>
        <taxon>Bacillati</taxon>
        <taxon>Bacillota</taxon>
        <taxon>Erysipelotrichia</taxon>
        <taxon>Erysipelotrichales</taxon>
        <taxon>Coprobacillaceae</taxon>
        <taxon>Longibaculum</taxon>
    </lineage>
</organism>
<dbReference type="GO" id="GO:0050661">
    <property type="term" value="F:NADP binding"/>
    <property type="evidence" value="ECO:0007669"/>
    <property type="project" value="InterPro"/>
</dbReference>
<evidence type="ECO:0000256" key="3">
    <source>
        <dbReference type="ARBA" id="ARBA00012970"/>
    </source>
</evidence>
<dbReference type="Gene3D" id="3.30.460.30">
    <property type="entry name" value="Glutamyl-tRNA reductase, N-terminal domain"/>
    <property type="match status" value="1"/>
</dbReference>
<protein>
    <recommendedName>
        <fullName evidence="3 8">Glutamyl-tRNA reductase</fullName>
        <shortName evidence="8">GluTR</shortName>
        <ecNumber evidence="3 8">1.2.1.70</ecNumber>
    </recommendedName>
</protein>
<evidence type="ECO:0000256" key="9">
    <source>
        <dbReference type="PIRSR" id="PIRSR000445-1"/>
    </source>
</evidence>
<feature type="binding site" evidence="8 11">
    <location>
        <begin position="178"/>
        <end position="183"/>
    </location>
    <ligand>
        <name>NADP(+)</name>
        <dbReference type="ChEBI" id="CHEBI:58349"/>
    </ligand>
</feature>
<comment type="similarity">
    <text evidence="2 8 13">Belongs to the glutamyl-tRNA reductase family.</text>
</comment>
<accession>A0A4R3YFK2</accession>
<dbReference type="InterPro" id="IPR036343">
    <property type="entry name" value="GluRdtase_N_sf"/>
</dbReference>
<dbReference type="PANTHER" id="PTHR43013">
    <property type="entry name" value="GLUTAMYL-TRNA REDUCTASE"/>
    <property type="match status" value="1"/>
</dbReference>
<gene>
    <name evidence="8" type="primary">hemA</name>
    <name evidence="18" type="ORF">EDD60_1416</name>
</gene>
<comment type="subunit">
    <text evidence="8">Homodimer.</text>
</comment>
<dbReference type="Gene3D" id="3.40.50.720">
    <property type="entry name" value="NAD(P)-binding Rossmann-like Domain"/>
    <property type="match status" value="1"/>
</dbReference>
<feature type="active site" description="Nucleophile" evidence="8 9">
    <location>
        <position position="49"/>
    </location>
</feature>
<feature type="binding site" evidence="8 10">
    <location>
        <begin position="106"/>
        <end position="108"/>
    </location>
    <ligand>
        <name>substrate</name>
    </ligand>
</feature>
<feature type="binding site" evidence="8 10">
    <location>
        <position position="101"/>
    </location>
    <ligand>
        <name>substrate</name>
    </ligand>
</feature>
<keyword evidence="6 8" id="KW-0627">Porphyrin biosynthesis</keyword>
<dbReference type="Pfam" id="PF05201">
    <property type="entry name" value="GlutR_N"/>
    <property type="match status" value="1"/>
</dbReference>
<evidence type="ECO:0000256" key="2">
    <source>
        <dbReference type="ARBA" id="ARBA00005916"/>
    </source>
</evidence>
<dbReference type="Pfam" id="PF00745">
    <property type="entry name" value="GlutR_dimer"/>
    <property type="match status" value="1"/>
</dbReference>
<feature type="binding site" evidence="8 10">
    <location>
        <begin position="48"/>
        <end position="51"/>
    </location>
    <ligand>
        <name>substrate</name>
    </ligand>
</feature>
<dbReference type="InterPro" id="IPR015895">
    <property type="entry name" value="4pyrrol_synth_GluRdtase_N"/>
</dbReference>
<evidence type="ECO:0000313" key="18">
    <source>
        <dbReference type="EMBL" id="TCV90916.1"/>
    </source>
</evidence>
<feature type="domain" description="Tetrapyrrole biosynthesis glutamyl-tRNA reductase dimerisation" evidence="15">
    <location>
        <begin position="301"/>
        <end position="390"/>
    </location>
</feature>
<evidence type="ECO:0000256" key="4">
    <source>
        <dbReference type="ARBA" id="ARBA00022857"/>
    </source>
</evidence>
<reference evidence="18 19" key="1">
    <citation type="submission" date="2019-03" db="EMBL/GenBank/DDBJ databases">
        <title>Genomic Encyclopedia of Type Strains, Phase IV (KMG-IV): sequencing the most valuable type-strain genomes for metagenomic binning, comparative biology and taxonomic classification.</title>
        <authorList>
            <person name="Goeker M."/>
        </authorList>
    </citation>
    <scope>NUCLEOTIDE SEQUENCE [LARGE SCALE GENOMIC DNA]</scope>
    <source>
        <strain evidence="18 19">DSM 29487</strain>
    </source>
</reference>
<feature type="coiled-coil region" evidence="14">
    <location>
        <begin position="299"/>
        <end position="350"/>
    </location>
</feature>
<comment type="pathway">
    <text evidence="1 8 13">Porphyrin-containing compound metabolism; protoporphyrin-IX biosynthesis; 5-aminolevulinate from L-glutamyl-tRNA(Glu): step 1/2.</text>
</comment>
<dbReference type="Proteomes" id="UP000295515">
    <property type="component" value="Unassembled WGS sequence"/>
</dbReference>